<dbReference type="EMBL" id="ACDX02000013">
    <property type="protein sequence ID" value="EFC87894.1"/>
    <property type="molecule type" value="Genomic_DNA"/>
</dbReference>
<gene>
    <name evidence="1" type="ORF">NEIMUCOT_05630</name>
</gene>
<dbReference type="Proteomes" id="UP000003344">
    <property type="component" value="Unassembled WGS sequence"/>
</dbReference>
<comment type="caution">
    <text evidence="1">The sequence shown here is derived from an EMBL/GenBank/DDBJ whole genome shotgun (WGS) entry which is preliminary data.</text>
</comment>
<dbReference type="AntiFam" id="ANF00095">
    <property type="entry name" value="Shadow ORF (opposite ABC transporters)"/>
</dbReference>
<protein>
    <submittedName>
        <fullName evidence="1">Uncharacterized protein</fullName>
    </submittedName>
</protein>
<reference evidence="1 2" key="1">
    <citation type="submission" date="2009-10" db="EMBL/GenBank/DDBJ databases">
        <authorList>
            <person name="Weinstock G."/>
            <person name="Sodergren E."/>
            <person name="Clifton S."/>
            <person name="Fulton L."/>
            <person name="Fulton B."/>
            <person name="Courtney L."/>
            <person name="Fronick C."/>
            <person name="Harrison M."/>
            <person name="Strong C."/>
            <person name="Farmer C."/>
            <person name="Delahaunty K."/>
            <person name="Markovic C."/>
            <person name="Hall O."/>
            <person name="Minx P."/>
            <person name="Tomlinson C."/>
            <person name="Mitreva M."/>
            <person name="Nelson J."/>
            <person name="Hou S."/>
            <person name="Wollam A."/>
            <person name="Pepin K.H."/>
            <person name="Johnson M."/>
            <person name="Bhonagiri V."/>
            <person name="Nash W.E."/>
            <person name="Warren W."/>
            <person name="Chinwalla A."/>
            <person name="Mardis E.R."/>
            <person name="Wilson R.K."/>
        </authorList>
    </citation>
    <scope>NUCLEOTIDE SEQUENCE [LARGE SCALE GENOMIC DNA]</scope>
    <source>
        <strain evidence="2">ATCC 25996 / DSM 4631 / NCTC 10774 / M26</strain>
    </source>
</reference>
<accession>D2ZYC1</accession>
<proteinExistence type="predicted"/>
<evidence type="ECO:0000313" key="1">
    <source>
        <dbReference type="EMBL" id="EFC87894.1"/>
    </source>
</evidence>
<sequence>MVHDDDFVGNFEGFFLVVCHQNAGYAQVVMDVAQPGTQFFAYFGIQCAEGFVQEQEFGFDGKGAGEGDALALAAGELVRIGFGEVGELHEFEQFFDFGADLFFGRAFGLRQYGQTESDVVKHVHVAEEGVVLEYETDFALAHMLGGYVLPVKEDIAAVGVFQSGDDAQERGFAAAGRAEQGNEFAGGDVEVDVFQRVEIAEVFV</sequence>
<name>D2ZYC1_NEIM2</name>
<dbReference type="AlphaFoldDB" id="D2ZYC1"/>
<organism evidence="1 2">
    <name type="scientific">Neisseria mucosa (strain ATCC 25996 / DSM 4631 / NCTC 10774 / M26)</name>
    <dbReference type="NCBI Taxonomy" id="546266"/>
    <lineage>
        <taxon>Bacteria</taxon>
        <taxon>Pseudomonadati</taxon>
        <taxon>Pseudomonadota</taxon>
        <taxon>Betaproteobacteria</taxon>
        <taxon>Neisseriales</taxon>
        <taxon>Neisseriaceae</taxon>
        <taxon>Neisseria</taxon>
    </lineage>
</organism>
<dbReference type="AntiFam" id="ANF00142">
    <property type="entry name" value="Shadow ORF (opposite yadG)"/>
</dbReference>
<dbReference type="eggNOG" id="ENOG5032B1Q">
    <property type="taxonomic scope" value="Bacteria"/>
</dbReference>
<evidence type="ECO:0000313" key="2">
    <source>
        <dbReference type="Proteomes" id="UP000003344"/>
    </source>
</evidence>